<dbReference type="OrthoDB" id="9809813at2"/>
<name>V4TL66_9HYPH</name>
<dbReference type="GO" id="GO:0000270">
    <property type="term" value="P:peptidoglycan metabolic process"/>
    <property type="evidence" value="ECO:0007669"/>
    <property type="project" value="TreeGrafter"/>
</dbReference>
<keyword evidence="1" id="KW-0812">Transmembrane</keyword>
<evidence type="ECO:0000259" key="2">
    <source>
        <dbReference type="Pfam" id="PF02698"/>
    </source>
</evidence>
<dbReference type="InterPro" id="IPR051599">
    <property type="entry name" value="Cell_Envelope_Assoc"/>
</dbReference>
<organism evidence="3 4">
    <name type="scientific">Lutibaculum baratangense AMV1</name>
    <dbReference type="NCBI Taxonomy" id="631454"/>
    <lineage>
        <taxon>Bacteria</taxon>
        <taxon>Pseudomonadati</taxon>
        <taxon>Pseudomonadota</taxon>
        <taxon>Alphaproteobacteria</taxon>
        <taxon>Hyphomicrobiales</taxon>
        <taxon>Tepidamorphaceae</taxon>
        <taxon>Lutibaculum</taxon>
    </lineage>
</organism>
<dbReference type="eggNOG" id="COG1434">
    <property type="taxonomic scope" value="Bacteria"/>
</dbReference>
<dbReference type="InterPro" id="IPR014729">
    <property type="entry name" value="Rossmann-like_a/b/a_fold"/>
</dbReference>
<dbReference type="PATRIC" id="fig|631454.5.peg.771"/>
<dbReference type="RefSeq" id="WP_023430930.1">
    <property type="nucleotide sequence ID" value="NZ_AWXZ01000014.1"/>
</dbReference>
<evidence type="ECO:0000256" key="1">
    <source>
        <dbReference type="SAM" id="Phobius"/>
    </source>
</evidence>
<dbReference type="STRING" id="631454.N177_0782"/>
<evidence type="ECO:0000313" key="3">
    <source>
        <dbReference type="EMBL" id="ESR26563.1"/>
    </source>
</evidence>
<dbReference type="InterPro" id="IPR003848">
    <property type="entry name" value="DUF218"/>
</dbReference>
<keyword evidence="1" id="KW-0472">Membrane</keyword>
<dbReference type="AlphaFoldDB" id="V4TL66"/>
<accession>V4TL66</accession>
<dbReference type="Gene3D" id="3.40.50.620">
    <property type="entry name" value="HUPs"/>
    <property type="match status" value="1"/>
</dbReference>
<feature type="domain" description="DUF218" evidence="2">
    <location>
        <begin position="80"/>
        <end position="247"/>
    </location>
</feature>
<sequence length="266" mass="28773">MFYVVSKIAWLLLAPSNVVCLLLVLGAVLLFTRFYRWGRGFVAVGALLLLTFGFTPLGHLLILPLEERFPPPASDAPAPDGIIVLGGSFDTGVTAARGQVALNEAGERLTAFAALASRYPESRLVFSGGSTAMLLEHANEAETARLLLESMGLGEGRLLLEDRSRNTAQNAQYSAELVQASTGERWLLVTSAWHMPRAVGAFRTAGLEVAAYPVDYRTRGWGDLARPFEAVSEGLKRMDIATREWIGLVAYRLTGKTPSLLPAVAK</sequence>
<dbReference type="GO" id="GO:0043164">
    <property type="term" value="P:Gram-negative-bacterium-type cell wall biogenesis"/>
    <property type="evidence" value="ECO:0007669"/>
    <property type="project" value="TreeGrafter"/>
</dbReference>
<dbReference type="GO" id="GO:0005886">
    <property type="term" value="C:plasma membrane"/>
    <property type="evidence" value="ECO:0007669"/>
    <property type="project" value="TreeGrafter"/>
</dbReference>
<keyword evidence="1" id="KW-1133">Transmembrane helix</keyword>
<reference evidence="3 4" key="1">
    <citation type="journal article" date="2014" name="Genome Announc.">
        <title>Draft Genome Sequence of Lutibaculum baratangense Strain AMV1T, Isolated from a Mud Volcano in Andamans, India.</title>
        <authorList>
            <person name="Singh A."/>
            <person name="Sreenivas A."/>
            <person name="Sathyanarayana Reddy G."/>
            <person name="Pinnaka A.K."/>
            <person name="Shivaji S."/>
        </authorList>
    </citation>
    <scope>NUCLEOTIDE SEQUENCE [LARGE SCALE GENOMIC DNA]</scope>
    <source>
        <strain evidence="3 4">AMV1</strain>
    </source>
</reference>
<dbReference type="PANTHER" id="PTHR30336:SF4">
    <property type="entry name" value="ENVELOPE BIOGENESIS FACTOR ELYC"/>
    <property type="match status" value="1"/>
</dbReference>
<proteinExistence type="predicted"/>
<protein>
    <submittedName>
        <fullName evidence="3">Putative membrane protein</fullName>
    </submittedName>
</protein>
<dbReference type="Pfam" id="PF02698">
    <property type="entry name" value="DUF218"/>
    <property type="match status" value="1"/>
</dbReference>
<dbReference type="CDD" id="cd06259">
    <property type="entry name" value="YdcF-like"/>
    <property type="match status" value="1"/>
</dbReference>
<keyword evidence="4" id="KW-1185">Reference proteome</keyword>
<feature type="transmembrane region" description="Helical" evidence="1">
    <location>
        <begin position="12"/>
        <end position="35"/>
    </location>
</feature>
<dbReference type="Proteomes" id="UP000017819">
    <property type="component" value="Unassembled WGS sequence"/>
</dbReference>
<dbReference type="PANTHER" id="PTHR30336">
    <property type="entry name" value="INNER MEMBRANE PROTEIN, PROBABLE PERMEASE"/>
    <property type="match status" value="1"/>
</dbReference>
<evidence type="ECO:0000313" key="4">
    <source>
        <dbReference type="Proteomes" id="UP000017819"/>
    </source>
</evidence>
<feature type="transmembrane region" description="Helical" evidence="1">
    <location>
        <begin position="41"/>
        <end position="63"/>
    </location>
</feature>
<dbReference type="EMBL" id="AWXZ01000014">
    <property type="protein sequence ID" value="ESR26563.1"/>
    <property type="molecule type" value="Genomic_DNA"/>
</dbReference>
<gene>
    <name evidence="3" type="ORF">N177_0782</name>
</gene>
<comment type="caution">
    <text evidence="3">The sequence shown here is derived from an EMBL/GenBank/DDBJ whole genome shotgun (WGS) entry which is preliminary data.</text>
</comment>